<feature type="active site" description="Acyl-thioester intermediate" evidence="2">
    <location>
        <position position="206"/>
    </location>
</feature>
<accession>A0A5M9EH94</accession>
<dbReference type="CDD" id="cd05827">
    <property type="entry name" value="Sortase_C"/>
    <property type="match status" value="1"/>
</dbReference>
<keyword evidence="3" id="KW-0472">Membrane</keyword>
<feature type="transmembrane region" description="Helical" evidence="3">
    <location>
        <begin position="12"/>
        <end position="33"/>
    </location>
</feature>
<dbReference type="Proteomes" id="UP001215461">
    <property type="component" value="Unassembled WGS sequence"/>
</dbReference>
<dbReference type="SUPFAM" id="SSF63817">
    <property type="entry name" value="Sortase"/>
    <property type="match status" value="1"/>
</dbReference>
<dbReference type="Pfam" id="PF04203">
    <property type="entry name" value="Sortase"/>
    <property type="match status" value="1"/>
</dbReference>
<proteinExistence type="predicted"/>
<dbReference type="SUPFAM" id="SSF49478">
    <property type="entry name" value="Cna protein B-type domain"/>
    <property type="match status" value="1"/>
</dbReference>
<dbReference type="InterPro" id="IPR005754">
    <property type="entry name" value="Sortase"/>
</dbReference>
<evidence type="ECO:0000313" key="5">
    <source>
        <dbReference type="EMBL" id="MDF8371894.1"/>
    </source>
</evidence>
<dbReference type="Pfam" id="PF17802">
    <property type="entry name" value="SpaA"/>
    <property type="match status" value="1"/>
</dbReference>
<organism evidence="5 6">
    <name type="scientific">Weissella paramesenteroides</name>
    <name type="common">Leuconostoc paramesenteroides</name>
    <dbReference type="NCBI Taxonomy" id="1249"/>
    <lineage>
        <taxon>Bacteria</taxon>
        <taxon>Bacillati</taxon>
        <taxon>Bacillota</taxon>
        <taxon>Bacilli</taxon>
        <taxon>Lactobacillales</taxon>
        <taxon>Lactobacillaceae</taxon>
        <taxon>Weissella</taxon>
    </lineage>
</organism>
<dbReference type="Gene3D" id="2.40.260.10">
    <property type="entry name" value="Sortase"/>
    <property type="match status" value="1"/>
</dbReference>
<dbReference type="InterPro" id="IPR013783">
    <property type="entry name" value="Ig-like_fold"/>
</dbReference>
<dbReference type="Gene3D" id="2.60.40.10">
    <property type="entry name" value="Immunoglobulins"/>
    <property type="match status" value="1"/>
</dbReference>
<evidence type="ECO:0000256" key="3">
    <source>
        <dbReference type="SAM" id="Phobius"/>
    </source>
</evidence>
<keyword evidence="3" id="KW-1133">Transmembrane helix</keyword>
<dbReference type="NCBIfam" id="NF033745">
    <property type="entry name" value="class_C_sortase"/>
    <property type="match status" value="1"/>
</dbReference>
<gene>
    <name evidence="5" type="ORF">G9403_09680</name>
</gene>
<dbReference type="InterPro" id="IPR023365">
    <property type="entry name" value="Sortase_dom-sf"/>
</dbReference>
<feature type="domain" description="SpaA-like prealbumin fold" evidence="4">
    <location>
        <begin position="280"/>
        <end position="336"/>
    </location>
</feature>
<protein>
    <submittedName>
        <fullName evidence="5">Class C sortase</fullName>
    </submittedName>
</protein>
<keyword evidence="1" id="KW-0378">Hydrolase</keyword>
<dbReference type="NCBIfam" id="TIGR01076">
    <property type="entry name" value="sortase_fam"/>
    <property type="match status" value="1"/>
</dbReference>
<evidence type="ECO:0000259" key="4">
    <source>
        <dbReference type="Pfam" id="PF17802"/>
    </source>
</evidence>
<dbReference type="RefSeq" id="WP_150222597.1">
    <property type="nucleotide sequence ID" value="NZ_JAANXN010000015.1"/>
</dbReference>
<dbReference type="GO" id="GO:0016787">
    <property type="term" value="F:hydrolase activity"/>
    <property type="evidence" value="ECO:0007669"/>
    <property type="project" value="UniProtKB-KW"/>
</dbReference>
<feature type="active site" description="Proton donor/acceptor" evidence="2">
    <location>
        <position position="144"/>
    </location>
</feature>
<feature type="transmembrane region" description="Helical" evidence="3">
    <location>
        <begin position="245"/>
        <end position="266"/>
    </location>
</feature>
<sequence>MRRKRPRHFNKLLQILMVIMVFIGLGIALYPFYVNAANSFIDDFRLAHLTGINNQTADKMRKENARLAGAGMTAGKDPFSGSSKTERINIDKHLIGSVSIPKIKVNVPLFDKTTPLLLNYGATVVQGTSYPLGGKNTHTVISAHRGLASRKLFTDLNHVKKGNVFVLTVNHKKMAYKVYKIQVVKPTNTAVLKITVNQDLATLLTCTPYMINTDRLLVTGHRVPYTKGIAKQIKRANQQNIINQLLILVAIAILAISLLILLARLIHRYLLKGYSYDFIFKVVDQSNQPVAGVQYQLYNQNGKKKIFRHQEPYIVMTDKEGLAQFNDLPGGLYCMKAMNPIQNMSILFGTKKIKQLYMKSYPSRKTTEMNEDNGQWSVKI</sequence>
<comment type="caution">
    <text evidence="5">The sequence shown here is derived from an EMBL/GenBank/DDBJ whole genome shotgun (WGS) entry which is preliminary data.</text>
</comment>
<name>A0A5M9EH94_WEIPA</name>
<dbReference type="InterPro" id="IPR041033">
    <property type="entry name" value="SpaA_PFL_dom_1"/>
</dbReference>
<dbReference type="AlphaFoldDB" id="A0A5M9EH94"/>
<evidence type="ECO:0000313" key="6">
    <source>
        <dbReference type="Proteomes" id="UP001215461"/>
    </source>
</evidence>
<evidence type="ECO:0000256" key="1">
    <source>
        <dbReference type="ARBA" id="ARBA00022801"/>
    </source>
</evidence>
<evidence type="ECO:0000256" key="2">
    <source>
        <dbReference type="PIRSR" id="PIRSR605754-1"/>
    </source>
</evidence>
<reference evidence="5 6" key="1">
    <citation type="submission" date="2020-03" db="EMBL/GenBank/DDBJ databases">
        <title>Comparative genomics of Weissella paramesenteroides.</title>
        <authorList>
            <person name="Kant R."/>
            <person name="Takala T."/>
            <person name="Saris P."/>
        </authorList>
    </citation>
    <scope>NUCLEOTIDE SEQUENCE [LARGE SCALE GENOMIC DNA]</scope>
    <source>
        <strain evidence="5 6">SJ27-4</strain>
    </source>
</reference>
<keyword evidence="3" id="KW-0812">Transmembrane</keyword>
<dbReference type="InterPro" id="IPR042002">
    <property type="entry name" value="Sortase_C"/>
</dbReference>
<dbReference type="EMBL" id="JAANXN010000015">
    <property type="protein sequence ID" value="MDF8371894.1"/>
    <property type="molecule type" value="Genomic_DNA"/>
</dbReference>